<keyword evidence="3" id="KW-1185">Reference proteome</keyword>
<dbReference type="InterPro" id="IPR013078">
    <property type="entry name" value="His_Pase_superF_clade-1"/>
</dbReference>
<dbReference type="EC" id="5.4.2.-" evidence="2"/>
<keyword evidence="1" id="KW-0378">Hydrolase</keyword>
<accession>A0A399EFQ8</accession>
<keyword evidence="2" id="KW-0413">Isomerase</keyword>
<dbReference type="RefSeq" id="WP_119315475.1">
    <property type="nucleotide sequence ID" value="NZ_QXDL01000103.1"/>
</dbReference>
<dbReference type="GO" id="GO:0090141">
    <property type="term" value="P:positive regulation of mitochondrial fission"/>
    <property type="evidence" value="ECO:0007669"/>
    <property type="project" value="TreeGrafter"/>
</dbReference>
<evidence type="ECO:0000313" key="2">
    <source>
        <dbReference type="EMBL" id="RIH82995.1"/>
    </source>
</evidence>
<dbReference type="Pfam" id="PF00300">
    <property type="entry name" value="His_Phos_1"/>
    <property type="match status" value="2"/>
</dbReference>
<dbReference type="Gene3D" id="3.40.50.1240">
    <property type="entry name" value="Phosphoglycerate mutase-like"/>
    <property type="match status" value="1"/>
</dbReference>
<dbReference type="SUPFAM" id="SSF53254">
    <property type="entry name" value="Phosphoglycerate mutase-like"/>
    <property type="match status" value="1"/>
</dbReference>
<dbReference type="CDD" id="cd07067">
    <property type="entry name" value="HP_PGM_like"/>
    <property type="match status" value="1"/>
</dbReference>
<dbReference type="PANTHER" id="PTHR20935:SF0">
    <property type="entry name" value="SERINE_THREONINE-PROTEIN PHOSPHATASE PGAM5, MITOCHONDRIAL"/>
    <property type="match status" value="1"/>
</dbReference>
<dbReference type="OrthoDB" id="9781415at2"/>
<organism evidence="2 3">
    <name type="scientific">Calidithermus terrae</name>
    <dbReference type="NCBI Taxonomy" id="1408545"/>
    <lineage>
        <taxon>Bacteria</taxon>
        <taxon>Thermotogati</taxon>
        <taxon>Deinococcota</taxon>
        <taxon>Deinococci</taxon>
        <taxon>Thermales</taxon>
        <taxon>Thermaceae</taxon>
        <taxon>Calidithermus</taxon>
    </lineage>
</organism>
<evidence type="ECO:0000313" key="3">
    <source>
        <dbReference type="Proteomes" id="UP000265715"/>
    </source>
</evidence>
<dbReference type="SMART" id="SM00855">
    <property type="entry name" value="PGAM"/>
    <property type="match status" value="1"/>
</dbReference>
<dbReference type="Proteomes" id="UP000265715">
    <property type="component" value="Unassembled WGS sequence"/>
</dbReference>
<evidence type="ECO:0000256" key="1">
    <source>
        <dbReference type="ARBA" id="ARBA00022801"/>
    </source>
</evidence>
<dbReference type="GO" id="GO:0016853">
    <property type="term" value="F:isomerase activity"/>
    <property type="evidence" value="ECO:0007669"/>
    <property type="project" value="UniProtKB-KW"/>
</dbReference>
<proteinExistence type="predicted"/>
<name>A0A399EFQ8_9DEIN</name>
<dbReference type="PANTHER" id="PTHR20935">
    <property type="entry name" value="PHOSPHOGLYCERATE MUTASE-RELATED"/>
    <property type="match status" value="1"/>
</dbReference>
<dbReference type="GO" id="GO:0004722">
    <property type="term" value="F:protein serine/threonine phosphatase activity"/>
    <property type="evidence" value="ECO:0007669"/>
    <property type="project" value="TreeGrafter"/>
</dbReference>
<gene>
    <name evidence="2" type="primary">gpmB</name>
    <name evidence="2" type="ORF">Mterra_02453</name>
</gene>
<dbReference type="InterPro" id="IPR029033">
    <property type="entry name" value="His_PPase_superfam"/>
</dbReference>
<dbReference type="InterPro" id="IPR051021">
    <property type="entry name" value="Mito_Ser/Thr_phosphatase"/>
</dbReference>
<sequence length="188" mass="21289">MAPRFLYLIRHGQYETANAPDERGGGLTELGKLQAQHTAERLRWLEVRCIHHSSLRRASQTARILARGFPGVPLRPSRLLWETIPVIPPGYEAQFGDRVPEGAEEQAAQAFERYFKPAREPRLELIVAHGNLIRYFVCRALGLPPEAWLRMEMHHCGISQVVVLPDGRPHLIAHNDTGHLPYAIQTLS</sequence>
<dbReference type="EMBL" id="QXDL01000103">
    <property type="protein sequence ID" value="RIH82995.1"/>
    <property type="molecule type" value="Genomic_DNA"/>
</dbReference>
<protein>
    <submittedName>
        <fullName evidence="2">Phosphoglycerate mutase GpmB</fullName>
        <ecNumber evidence="2">5.4.2.-</ecNumber>
    </submittedName>
</protein>
<reference evidence="2 3" key="1">
    <citation type="submission" date="2018-08" db="EMBL/GenBank/DDBJ databases">
        <title>Meiothermus terrae DSM 26712 genome sequencing project.</title>
        <authorList>
            <person name="Da Costa M.S."/>
            <person name="Albuquerque L."/>
            <person name="Raposo P."/>
            <person name="Froufe H.J.C."/>
            <person name="Barroso C.S."/>
            <person name="Egas C."/>
        </authorList>
    </citation>
    <scope>NUCLEOTIDE SEQUENCE [LARGE SCALE GENOMIC DNA]</scope>
    <source>
        <strain evidence="2 3">DSM 26712</strain>
    </source>
</reference>
<comment type="caution">
    <text evidence="2">The sequence shown here is derived from an EMBL/GenBank/DDBJ whole genome shotgun (WGS) entry which is preliminary data.</text>
</comment>
<dbReference type="AlphaFoldDB" id="A0A399EFQ8"/>